<dbReference type="InterPro" id="IPR001736">
    <property type="entry name" value="PLipase_D/transphosphatidylase"/>
</dbReference>
<organism evidence="2 3">
    <name type="scientific">Natronoarchaeum philippinense</name>
    <dbReference type="NCBI Taxonomy" id="558529"/>
    <lineage>
        <taxon>Archaea</taxon>
        <taxon>Methanobacteriati</taxon>
        <taxon>Methanobacteriota</taxon>
        <taxon>Stenosarchaea group</taxon>
        <taxon>Halobacteria</taxon>
        <taxon>Halobacteriales</taxon>
        <taxon>Natronoarchaeaceae</taxon>
    </lineage>
</organism>
<dbReference type="SUPFAM" id="SSF56024">
    <property type="entry name" value="Phospholipase D/nuclease"/>
    <property type="match status" value="1"/>
</dbReference>
<dbReference type="Gene3D" id="3.30.870.10">
    <property type="entry name" value="Endonuclease Chain A"/>
    <property type="match status" value="1"/>
</dbReference>
<dbReference type="EMBL" id="OBEJ01000002">
    <property type="protein sequence ID" value="SNZ11988.1"/>
    <property type="molecule type" value="Genomic_DNA"/>
</dbReference>
<gene>
    <name evidence="2" type="ORF">SAMN06269185_1452</name>
</gene>
<dbReference type="GO" id="GO:0003824">
    <property type="term" value="F:catalytic activity"/>
    <property type="evidence" value="ECO:0007669"/>
    <property type="project" value="InterPro"/>
</dbReference>
<dbReference type="Proteomes" id="UP000219453">
    <property type="component" value="Unassembled WGS sequence"/>
</dbReference>
<dbReference type="CDD" id="cd09117">
    <property type="entry name" value="PLDc_Bfil_DEXD_like"/>
    <property type="match status" value="1"/>
</dbReference>
<evidence type="ECO:0000259" key="1">
    <source>
        <dbReference type="PROSITE" id="PS50035"/>
    </source>
</evidence>
<protein>
    <submittedName>
        <fullName evidence="2">PLD-like domain-containing protein</fullName>
    </submittedName>
</protein>
<sequence>MVEQAVFDNRFTERLVVEAVRRLFDADGTVYLATGYLTWSGYLAIRDKILEFLARSPDNRVVIVVSTGADQFSRLVATALWNLDFDDRIRLLTYRDGFVHPKLYLRDGPDPALVMGSANLTWDGLGKNLELAWYYEPDDPADPVFQSHLEWMLRFVTACDRVTPADLKRYVRLRKTIDTWTSKGRINLSTMLRRAVPFGRRSSSFEAPLSFDDEQ</sequence>
<dbReference type="AlphaFoldDB" id="A0A285NS27"/>
<feature type="domain" description="PLD phosphodiesterase" evidence="1">
    <location>
        <begin position="95"/>
        <end position="124"/>
    </location>
</feature>
<dbReference type="PROSITE" id="PS50035">
    <property type="entry name" value="PLD"/>
    <property type="match status" value="1"/>
</dbReference>
<name>A0A285NS27_NATPI</name>
<keyword evidence="3" id="KW-1185">Reference proteome</keyword>
<reference evidence="2 3" key="1">
    <citation type="submission" date="2017-09" db="EMBL/GenBank/DDBJ databases">
        <authorList>
            <person name="Ehlers B."/>
            <person name="Leendertz F.H."/>
        </authorList>
    </citation>
    <scope>NUCLEOTIDE SEQUENCE [LARGE SCALE GENOMIC DNA]</scope>
    <source>
        <strain evidence="2 3">DSM 27208</strain>
    </source>
</reference>
<proteinExistence type="predicted"/>
<accession>A0A285NS27</accession>
<evidence type="ECO:0000313" key="2">
    <source>
        <dbReference type="EMBL" id="SNZ11988.1"/>
    </source>
</evidence>
<dbReference type="OrthoDB" id="169510at2157"/>
<dbReference type="RefSeq" id="WP_097008437.1">
    <property type="nucleotide sequence ID" value="NZ_OBEJ01000002.1"/>
</dbReference>
<evidence type="ECO:0000313" key="3">
    <source>
        <dbReference type="Proteomes" id="UP000219453"/>
    </source>
</evidence>